<comment type="caution">
    <text evidence="2">The sequence shown here is derived from an EMBL/GenBank/DDBJ whole genome shotgun (WGS) entry which is preliminary data.</text>
</comment>
<dbReference type="Pfam" id="PF13302">
    <property type="entry name" value="Acetyltransf_3"/>
    <property type="match status" value="1"/>
</dbReference>
<dbReference type="PANTHER" id="PTHR43610">
    <property type="entry name" value="BLL6696 PROTEIN"/>
    <property type="match status" value="1"/>
</dbReference>
<reference evidence="2 3" key="1">
    <citation type="submission" date="2018-05" db="EMBL/GenBank/DDBJ databases">
        <title>Pedobacter paludis sp. nov., isolated from wetland soil.</title>
        <authorList>
            <person name="Zhang Y."/>
            <person name="Wang G."/>
        </authorList>
    </citation>
    <scope>NUCLEOTIDE SEQUENCE [LARGE SCALE GENOMIC DNA]</scope>
    <source>
        <strain evidence="2 3">KCTC22721</strain>
    </source>
</reference>
<accession>A0A317EJX6</accession>
<name>A0A317EJX6_9SPHI</name>
<dbReference type="PANTHER" id="PTHR43610:SF1">
    <property type="entry name" value="N-ACETYLTRANSFERASE DOMAIN-CONTAINING PROTEIN"/>
    <property type="match status" value="1"/>
</dbReference>
<feature type="domain" description="N-acetyltransferase" evidence="1">
    <location>
        <begin position="14"/>
        <end position="164"/>
    </location>
</feature>
<organism evidence="2 3">
    <name type="scientific">Pedobacter yonginense</name>
    <dbReference type="NCBI Taxonomy" id="651869"/>
    <lineage>
        <taxon>Bacteria</taxon>
        <taxon>Pseudomonadati</taxon>
        <taxon>Bacteroidota</taxon>
        <taxon>Sphingobacteriia</taxon>
        <taxon>Sphingobacteriales</taxon>
        <taxon>Sphingobacteriaceae</taxon>
        <taxon>Pedobacter</taxon>
    </lineage>
</organism>
<dbReference type="EMBL" id="QGNZ01000003">
    <property type="protein sequence ID" value="PWS27141.1"/>
    <property type="molecule type" value="Genomic_DNA"/>
</dbReference>
<dbReference type="PROSITE" id="PS51186">
    <property type="entry name" value="GNAT"/>
    <property type="match status" value="1"/>
</dbReference>
<dbReference type="GO" id="GO:0016747">
    <property type="term" value="F:acyltransferase activity, transferring groups other than amino-acyl groups"/>
    <property type="evidence" value="ECO:0007669"/>
    <property type="project" value="InterPro"/>
</dbReference>
<proteinExistence type="predicted"/>
<dbReference type="SUPFAM" id="SSF55729">
    <property type="entry name" value="Acyl-CoA N-acyltransferases (Nat)"/>
    <property type="match status" value="1"/>
</dbReference>
<gene>
    <name evidence="2" type="ORF">DHW03_14165</name>
</gene>
<sequence>MNFDLQPTLENDLIKVVPLEEENFEALYAVASDPLIWEQHPNKNRYQRAVFQTFFKGAMESKGAFIVYDKPSGRLVGSSRYYESEELSNSIAVGYTFIGRDFWGKGHNAALKQLMFDYAFQFVDHIILHIGATNFRSQKASEKLGALKVGELEVAYYGEAIKLNFIYQVDKSKWQTIKNNHLQKPNSL</sequence>
<dbReference type="Gene3D" id="3.40.630.30">
    <property type="match status" value="1"/>
</dbReference>
<dbReference type="RefSeq" id="WP_109926475.1">
    <property type="nucleotide sequence ID" value="NZ_QGNZ01000003.1"/>
</dbReference>
<dbReference type="InterPro" id="IPR016181">
    <property type="entry name" value="Acyl_CoA_acyltransferase"/>
</dbReference>
<dbReference type="AlphaFoldDB" id="A0A317EJX6"/>
<dbReference type="Proteomes" id="UP000245379">
    <property type="component" value="Unassembled WGS sequence"/>
</dbReference>
<protein>
    <submittedName>
        <fullName evidence="2">N-acetyltransferase</fullName>
    </submittedName>
</protein>
<dbReference type="OrthoDB" id="9795199at2"/>
<keyword evidence="2" id="KW-0808">Transferase</keyword>
<evidence type="ECO:0000259" key="1">
    <source>
        <dbReference type="PROSITE" id="PS51186"/>
    </source>
</evidence>
<dbReference type="InterPro" id="IPR000182">
    <property type="entry name" value="GNAT_dom"/>
</dbReference>
<evidence type="ECO:0000313" key="2">
    <source>
        <dbReference type="EMBL" id="PWS27141.1"/>
    </source>
</evidence>
<keyword evidence="3" id="KW-1185">Reference proteome</keyword>
<evidence type="ECO:0000313" key="3">
    <source>
        <dbReference type="Proteomes" id="UP000245379"/>
    </source>
</evidence>